<accession>A0A5J6HWF5</accession>
<dbReference type="EMBL" id="CP023694">
    <property type="protein sequence ID" value="QEV22793.1"/>
    <property type="molecule type" value="Genomic_DNA"/>
</dbReference>
<reference evidence="1 2" key="1">
    <citation type="submission" date="2017-09" db="EMBL/GenBank/DDBJ databases">
        <authorList>
            <person name="Lee N."/>
            <person name="Cho B.-K."/>
        </authorList>
    </citation>
    <scope>NUCLEOTIDE SEQUENCE [LARGE SCALE GENOMIC DNA]</scope>
    <source>
        <strain evidence="1 2">ATCC 13740</strain>
    </source>
</reference>
<dbReference type="Proteomes" id="UP000326598">
    <property type="component" value="Chromosome"/>
</dbReference>
<protein>
    <submittedName>
        <fullName evidence="1">Uncharacterized protein</fullName>
    </submittedName>
</protein>
<gene>
    <name evidence="1" type="ORF">CP976_00295</name>
</gene>
<dbReference type="Pfam" id="PF19466">
    <property type="entry name" value="DUF6003"/>
    <property type="match status" value="1"/>
</dbReference>
<dbReference type="AlphaFoldDB" id="A0A5J6HWF5"/>
<organism evidence="1 2">
    <name type="scientific">Streptomyces coeruleorubidus</name>
    <dbReference type="NCBI Taxonomy" id="116188"/>
    <lineage>
        <taxon>Bacteria</taxon>
        <taxon>Bacillati</taxon>
        <taxon>Actinomycetota</taxon>
        <taxon>Actinomycetes</taxon>
        <taxon>Kitasatosporales</taxon>
        <taxon>Streptomycetaceae</taxon>
        <taxon>Streptomyces</taxon>
    </lineage>
</organism>
<dbReference type="KEGG" id="scoe:CP976_00295"/>
<dbReference type="RefSeq" id="WP_150478454.1">
    <property type="nucleotide sequence ID" value="NZ_BMTB01000019.1"/>
</dbReference>
<dbReference type="GeneID" id="91422812"/>
<evidence type="ECO:0000313" key="1">
    <source>
        <dbReference type="EMBL" id="QEV22793.1"/>
    </source>
</evidence>
<evidence type="ECO:0000313" key="2">
    <source>
        <dbReference type="Proteomes" id="UP000326598"/>
    </source>
</evidence>
<name>A0A5J6HWF5_STRC4</name>
<proteinExistence type="predicted"/>
<dbReference type="InterPro" id="IPR046045">
    <property type="entry name" value="DUF6003"/>
</dbReference>
<sequence>MSSRRRTAALLGFRDATEDWEVLVQRAATTGIPAPRIVQLTGLDPLDVTRALAENPWHLSVLSMQSPPGTRRMCPPLAAAVTRSQRSSHSRRWAGEALLRRFLSQLPPGHADVFAVRIRVHRRVRAVSLRG</sequence>